<keyword evidence="4" id="KW-1185">Reference proteome</keyword>
<accession>A0A917PLU2</accession>
<sequence>MPDDANDVRVAMRDGTELATDLYLPDRAAPAPAMLVRIPYDKDGESAFLPEIARAATARGYAAVMQDVRGRYRSDGAPLFGVHEALDGYDTIEWIIARPWSDGSVVMWGDSYFGLTALAAASTGHPALRAIAPRVTGTQLGRVLEVGVGVTDVEQSSFRELLALYFATHETIEWPVDWSARPLAAEFERCFEAIGTRSESYDREVRSPGGLTALRLEDLLSAPPVPILFTAGWFDAFAAWSWHDLAGLRSHAGWAEGLRMRLEAIDHHNGRFAEAFGGASAAPSPVARVLGPALDFFDDVLGRPGTMPTPRVAFEVCYGDWGSATSWPPEATTRLTLHGAVAGSSRAGALTVDSPAEPGELRWSTDGVDPVPSVSSDPYRMLTTARDLARDALRPDVASLDSAPFPEGVTLLGPIDVTAELRTDAHLVDLFARLLDVAPSGWASLIARGQVRVRMDAAPRSVRIDLQHVAYRVRPGHRLRLHLASGDFPQFMFLGSDGTSGWDAERGEPATVSLPTWGEHGLRLTVSIEREVRHFPNRRRNGSVSM</sequence>
<proteinExistence type="predicted"/>
<dbReference type="Gene3D" id="3.40.50.1820">
    <property type="entry name" value="alpha/beta hydrolase"/>
    <property type="match status" value="1"/>
</dbReference>
<evidence type="ECO:0000313" key="3">
    <source>
        <dbReference type="EMBL" id="GGJ83471.1"/>
    </source>
</evidence>
<dbReference type="PANTHER" id="PTHR43056:SF10">
    <property type="entry name" value="COCE_NOND FAMILY, PUTATIVE (AFU_ORTHOLOGUE AFUA_7G00600)-RELATED"/>
    <property type="match status" value="1"/>
</dbReference>
<protein>
    <submittedName>
        <fullName evidence="3">X-Pro dipeptidyl-peptidase</fullName>
    </submittedName>
</protein>
<dbReference type="AlphaFoldDB" id="A0A917PLU2"/>
<dbReference type="InterPro" id="IPR000383">
    <property type="entry name" value="Xaa-Pro-like_dom"/>
</dbReference>
<reference evidence="3" key="1">
    <citation type="journal article" date="2014" name="Int. J. Syst. Evol. Microbiol.">
        <title>Complete genome sequence of Corynebacterium casei LMG S-19264T (=DSM 44701T), isolated from a smear-ripened cheese.</title>
        <authorList>
            <consortium name="US DOE Joint Genome Institute (JGI-PGF)"/>
            <person name="Walter F."/>
            <person name="Albersmeier A."/>
            <person name="Kalinowski J."/>
            <person name="Ruckert C."/>
        </authorList>
    </citation>
    <scope>NUCLEOTIDE SEQUENCE</scope>
    <source>
        <strain evidence="3">CGMCC 1.8984</strain>
    </source>
</reference>
<evidence type="ECO:0000256" key="1">
    <source>
        <dbReference type="ARBA" id="ARBA00022801"/>
    </source>
</evidence>
<dbReference type="NCBIfam" id="TIGR00976">
    <property type="entry name" value="CocE_NonD"/>
    <property type="match status" value="2"/>
</dbReference>
<keyword evidence="1" id="KW-0378">Hydrolase</keyword>
<dbReference type="InterPro" id="IPR013736">
    <property type="entry name" value="Xaa-Pro_dipept_C"/>
</dbReference>
<gene>
    <name evidence="3" type="ORF">GCM10011372_22280</name>
</gene>
<dbReference type="InterPro" id="IPR005674">
    <property type="entry name" value="CocE/Ser_esterase"/>
</dbReference>
<dbReference type="SUPFAM" id="SSF49785">
    <property type="entry name" value="Galactose-binding domain-like"/>
    <property type="match status" value="1"/>
</dbReference>
<dbReference type="SUPFAM" id="SSF53474">
    <property type="entry name" value="alpha/beta-Hydrolases"/>
    <property type="match status" value="1"/>
</dbReference>
<dbReference type="PANTHER" id="PTHR43056">
    <property type="entry name" value="PEPTIDASE S9 PROLYL OLIGOPEPTIDASE"/>
    <property type="match status" value="1"/>
</dbReference>
<dbReference type="Pfam" id="PF02129">
    <property type="entry name" value="Peptidase_S15"/>
    <property type="match status" value="1"/>
</dbReference>
<dbReference type="Pfam" id="PF08530">
    <property type="entry name" value="PepX_C"/>
    <property type="match status" value="1"/>
</dbReference>
<dbReference type="Gene3D" id="1.10.3020.10">
    <property type="entry name" value="alpha-amino acid ester hydrolase ( Helical cap domain)"/>
    <property type="match status" value="1"/>
</dbReference>
<name>A0A917PLU2_9MICO</name>
<dbReference type="EMBL" id="BMMD01000012">
    <property type="protein sequence ID" value="GGJ83471.1"/>
    <property type="molecule type" value="Genomic_DNA"/>
</dbReference>
<dbReference type="InterPro" id="IPR029058">
    <property type="entry name" value="AB_hydrolase_fold"/>
</dbReference>
<dbReference type="Gene3D" id="2.60.120.260">
    <property type="entry name" value="Galactose-binding domain-like"/>
    <property type="match status" value="1"/>
</dbReference>
<evidence type="ECO:0000259" key="2">
    <source>
        <dbReference type="SMART" id="SM00939"/>
    </source>
</evidence>
<organism evidence="3 4">
    <name type="scientific">Agromyces bauzanensis</name>
    <dbReference type="NCBI Taxonomy" id="1308924"/>
    <lineage>
        <taxon>Bacteria</taxon>
        <taxon>Bacillati</taxon>
        <taxon>Actinomycetota</taxon>
        <taxon>Actinomycetes</taxon>
        <taxon>Micrococcales</taxon>
        <taxon>Microbacteriaceae</taxon>
        <taxon>Agromyces</taxon>
    </lineage>
</organism>
<dbReference type="GO" id="GO:0008239">
    <property type="term" value="F:dipeptidyl-peptidase activity"/>
    <property type="evidence" value="ECO:0007669"/>
    <property type="project" value="InterPro"/>
</dbReference>
<dbReference type="RefSeq" id="WP_188743513.1">
    <property type="nucleotide sequence ID" value="NZ_BAABFW010000006.1"/>
</dbReference>
<dbReference type="SMART" id="SM00939">
    <property type="entry name" value="PepX_C"/>
    <property type="match status" value="1"/>
</dbReference>
<evidence type="ECO:0000313" key="4">
    <source>
        <dbReference type="Proteomes" id="UP000636956"/>
    </source>
</evidence>
<comment type="caution">
    <text evidence="3">The sequence shown here is derived from an EMBL/GenBank/DDBJ whole genome shotgun (WGS) entry which is preliminary data.</text>
</comment>
<reference evidence="3" key="2">
    <citation type="submission" date="2020-09" db="EMBL/GenBank/DDBJ databases">
        <authorList>
            <person name="Sun Q."/>
            <person name="Zhou Y."/>
        </authorList>
    </citation>
    <scope>NUCLEOTIDE SEQUENCE</scope>
    <source>
        <strain evidence="3">CGMCC 1.8984</strain>
    </source>
</reference>
<feature type="domain" description="Xaa-Pro dipeptidyl-peptidase C-terminal" evidence="2">
    <location>
        <begin position="294"/>
        <end position="525"/>
    </location>
</feature>
<dbReference type="InterPro" id="IPR050585">
    <property type="entry name" value="Xaa-Pro_dipeptidyl-ppase/CocE"/>
</dbReference>
<dbReference type="Proteomes" id="UP000636956">
    <property type="component" value="Unassembled WGS sequence"/>
</dbReference>
<dbReference type="InterPro" id="IPR008979">
    <property type="entry name" value="Galactose-bd-like_sf"/>
</dbReference>